<reference evidence="2" key="1">
    <citation type="journal article" date="2023" name="Front. Plant Sci.">
        <title>Chromosomal-level genome assembly of Melastoma candidum provides insights into trichome evolution.</title>
        <authorList>
            <person name="Zhong Y."/>
            <person name="Wu W."/>
            <person name="Sun C."/>
            <person name="Zou P."/>
            <person name="Liu Y."/>
            <person name="Dai S."/>
            <person name="Zhou R."/>
        </authorList>
    </citation>
    <scope>NUCLEOTIDE SEQUENCE [LARGE SCALE GENOMIC DNA]</scope>
</reference>
<protein>
    <submittedName>
        <fullName evidence="1">Uncharacterized protein</fullName>
    </submittedName>
</protein>
<comment type="caution">
    <text evidence="1">The sequence shown here is derived from an EMBL/GenBank/DDBJ whole genome shotgun (WGS) entry which is preliminary data.</text>
</comment>
<organism evidence="1 2">
    <name type="scientific">Melastoma candidum</name>
    <dbReference type="NCBI Taxonomy" id="119954"/>
    <lineage>
        <taxon>Eukaryota</taxon>
        <taxon>Viridiplantae</taxon>
        <taxon>Streptophyta</taxon>
        <taxon>Embryophyta</taxon>
        <taxon>Tracheophyta</taxon>
        <taxon>Spermatophyta</taxon>
        <taxon>Magnoliopsida</taxon>
        <taxon>eudicotyledons</taxon>
        <taxon>Gunneridae</taxon>
        <taxon>Pentapetalae</taxon>
        <taxon>rosids</taxon>
        <taxon>malvids</taxon>
        <taxon>Myrtales</taxon>
        <taxon>Melastomataceae</taxon>
        <taxon>Melastomatoideae</taxon>
        <taxon>Melastomateae</taxon>
        <taxon>Melastoma</taxon>
    </lineage>
</organism>
<proteinExistence type="predicted"/>
<dbReference type="EMBL" id="CM042882">
    <property type="protein sequence ID" value="KAI4384053.1"/>
    <property type="molecule type" value="Genomic_DNA"/>
</dbReference>
<evidence type="ECO:0000313" key="1">
    <source>
        <dbReference type="EMBL" id="KAI4384053.1"/>
    </source>
</evidence>
<keyword evidence="2" id="KW-1185">Reference proteome</keyword>
<evidence type="ECO:0000313" key="2">
    <source>
        <dbReference type="Proteomes" id="UP001057402"/>
    </source>
</evidence>
<sequence>MMVCRAGAGAVLGLFFFFIACIASRFSDGSNIQQVTEAESEAAGVLYGGRHSLGSTERRFVSFMRKFGKSYPTREEYLHRLGIFARNLARAADHQLLDPTAKHGVTPFSDLSEEEFESFYTGVKGGPGVIPGDYSEGRVGNGETVMADVGVLPESFDWREKGAVTGVKMQGICGACWAFTTTGAIEGANFVATGKLLNLSEQQLIDCDNTCDLNEKTACDSGCHGGLMTNAYRYLMEAGGLQEESTYPYTAKRGECKFNQDKIAVKVANFTTIAVDEEQIAAHLVKQGPLAVGLNAIFMQTYIGGVSCPIICGKRWVNHGVLLVGYGSKGYSILRLGNRPYWIMKNSWGKRWGEHGYYRLCRGQGMCGMNTMVSSVLVNSGNDNKTT</sequence>
<dbReference type="Proteomes" id="UP001057402">
    <property type="component" value="Chromosome 3"/>
</dbReference>
<gene>
    <name evidence="1" type="ORF">MLD38_009824</name>
</gene>
<name>A0ACB9S0B0_9MYRT</name>
<accession>A0ACB9S0B0</accession>